<dbReference type="PANTHER" id="PTHR43047:SF72">
    <property type="entry name" value="OSMOSENSING HISTIDINE PROTEIN KINASE SLN1"/>
    <property type="match status" value="1"/>
</dbReference>
<dbReference type="InterPro" id="IPR003661">
    <property type="entry name" value="HisK_dim/P_dom"/>
</dbReference>
<dbReference type="SUPFAM" id="SSF47384">
    <property type="entry name" value="Homodimeric domain of signal transducing histidine kinase"/>
    <property type="match status" value="1"/>
</dbReference>
<dbReference type="InterPro" id="IPR004358">
    <property type="entry name" value="Sig_transdc_His_kin-like_C"/>
</dbReference>
<dbReference type="InterPro" id="IPR005467">
    <property type="entry name" value="His_kinase_dom"/>
</dbReference>
<evidence type="ECO:0000256" key="5">
    <source>
        <dbReference type="ARBA" id="ARBA00022777"/>
    </source>
</evidence>
<dbReference type="InterPro" id="IPR036097">
    <property type="entry name" value="HisK_dim/P_sf"/>
</dbReference>
<evidence type="ECO:0000259" key="7">
    <source>
        <dbReference type="PROSITE" id="PS50109"/>
    </source>
</evidence>
<feature type="region of interest" description="Disordered" evidence="6">
    <location>
        <begin position="1"/>
        <end position="23"/>
    </location>
</feature>
<feature type="domain" description="Histidine kinase" evidence="7">
    <location>
        <begin position="289"/>
        <end position="509"/>
    </location>
</feature>
<evidence type="ECO:0000313" key="8">
    <source>
        <dbReference type="EMBL" id="QSQ24690.1"/>
    </source>
</evidence>
<dbReference type="Gene3D" id="1.10.287.130">
    <property type="match status" value="1"/>
</dbReference>
<sequence>MNVLSTTSRTPAPSSRPLPDPSAPEALRAAGETVGGLCQQFHRLHHGDHVCLIYETFEEQMTALAPFLQDGLARGECCAYIVDERTAEEVAAALAARGLDVEAARASGALLFLTKRDAYLRDGVFDPEAMVAFLRNTQDEGLAEGFTGLRVTGEMTWALGSETGCERLIEYEALINRFFTGSRSLAVCQYNRRRFPAEIIRDTLRTHPVAVVGNEVHENLFYETPEMVLGTESAGTRVDWMVSQLQRVRHGERRLVELGEQLARQASENARLYHEAQKAVRMRDEFLSVASHELKTPLTPLHLKLQGIKREAERSPEGHMPSPLVVRAVEGAEQQVRKLAALVNELLDVARLTEGRLSLAPEKVDVSQLLGDVSGRFAQEAARMQCPLHVDVPAGVVGSWDRQRLEQIVTNLLTNALKYGAGHPVSLTARAVGNQAWLLVRDEGIGIAPESLGRIFGKFERAVPERHYGGLGLGLYIAQQLAHAMGGEIRVESRLGEGSVFTVVLPLSACPWQQDASGAEDFSAPALRAS</sequence>
<accession>A0ABX7P0H8</accession>
<dbReference type="InterPro" id="IPR003594">
    <property type="entry name" value="HATPase_dom"/>
</dbReference>
<dbReference type="Proteomes" id="UP000662747">
    <property type="component" value="Chromosome"/>
</dbReference>
<dbReference type="CDD" id="cd00082">
    <property type="entry name" value="HisKA"/>
    <property type="match status" value="1"/>
</dbReference>
<feature type="compositionally biased region" description="Low complexity" evidence="6">
    <location>
        <begin position="1"/>
        <end position="13"/>
    </location>
</feature>
<dbReference type="EC" id="2.7.13.3" evidence="2"/>
<keyword evidence="3" id="KW-0597">Phosphoprotein</keyword>
<dbReference type="Pfam" id="PF00512">
    <property type="entry name" value="HisKA"/>
    <property type="match status" value="1"/>
</dbReference>
<keyword evidence="9" id="KW-1185">Reference proteome</keyword>
<dbReference type="PRINTS" id="PR00344">
    <property type="entry name" value="BCTRLSENSOR"/>
</dbReference>
<comment type="catalytic activity">
    <reaction evidence="1">
        <text>ATP + protein L-histidine = ADP + protein N-phospho-L-histidine.</text>
        <dbReference type="EC" id="2.7.13.3"/>
    </reaction>
</comment>
<proteinExistence type="predicted"/>
<dbReference type="Gene3D" id="3.30.565.10">
    <property type="entry name" value="Histidine kinase-like ATPase, C-terminal domain"/>
    <property type="match status" value="1"/>
</dbReference>
<evidence type="ECO:0000256" key="3">
    <source>
        <dbReference type="ARBA" id="ARBA00022553"/>
    </source>
</evidence>
<evidence type="ECO:0000256" key="6">
    <source>
        <dbReference type="SAM" id="MobiDB-lite"/>
    </source>
</evidence>
<dbReference type="PROSITE" id="PS50109">
    <property type="entry name" value="HIS_KIN"/>
    <property type="match status" value="1"/>
</dbReference>
<gene>
    <name evidence="8" type="ORF">JY651_07000</name>
</gene>
<dbReference type="Pfam" id="PF14417">
    <property type="entry name" value="MEDS"/>
    <property type="match status" value="1"/>
</dbReference>
<dbReference type="RefSeq" id="WP_206726251.1">
    <property type="nucleotide sequence ID" value="NZ_CP071090.1"/>
</dbReference>
<dbReference type="SUPFAM" id="SSF55874">
    <property type="entry name" value="ATPase domain of HSP90 chaperone/DNA topoisomerase II/histidine kinase"/>
    <property type="match status" value="1"/>
</dbReference>
<dbReference type="EMBL" id="CP071090">
    <property type="protein sequence ID" value="QSQ24690.1"/>
    <property type="molecule type" value="Genomic_DNA"/>
</dbReference>
<evidence type="ECO:0000256" key="4">
    <source>
        <dbReference type="ARBA" id="ARBA00022679"/>
    </source>
</evidence>
<name>A0ABX7P0H8_9BACT</name>
<keyword evidence="5" id="KW-0418">Kinase</keyword>
<dbReference type="PANTHER" id="PTHR43047">
    <property type="entry name" value="TWO-COMPONENT HISTIDINE PROTEIN KINASE"/>
    <property type="match status" value="1"/>
</dbReference>
<dbReference type="Pfam" id="PF02518">
    <property type="entry name" value="HATPase_c"/>
    <property type="match status" value="1"/>
</dbReference>
<dbReference type="SMART" id="SM00388">
    <property type="entry name" value="HisKA"/>
    <property type="match status" value="1"/>
</dbReference>
<reference evidence="8 9" key="1">
    <citation type="submission" date="2021-02" db="EMBL/GenBank/DDBJ databases">
        <title>De Novo genome assembly of isolated myxobacteria.</title>
        <authorList>
            <person name="Stevens D.C."/>
        </authorList>
    </citation>
    <scope>NUCLEOTIDE SEQUENCE [LARGE SCALE GENOMIC DNA]</scope>
    <source>
        <strain evidence="9">SCPEA02</strain>
    </source>
</reference>
<dbReference type="InterPro" id="IPR036890">
    <property type="entry name" value="HATPase_C_sf"/>
</dbReference>
<keyword evidence="4" id="KW-0808">Transferase</keyword>
<dbReference type="InterPro" id="IPR025847">
    <property type="entry name" value="MEDS_domain"/>
</dbReference>
<dbReference type="SMART" id="SM00387">
    <property type="entry name" value="HATPase_c"/>
    <property type="match status" value="1"/>
</dbReference>
<organism evidence="8 9">
    <name type="scientific">Pyxidicoccus parkwayensis</name>
    <dbReference type="NCBI Taxonomy" id="2813578"/>
    <lineage>
        <taxon>Bacteria</taxon>
        <taxon>Pseudomonadati</taxon>
        <taxon>Myxococcota</taxon>
        <taxon>Myxococcia</taxon>
        <taxon>Myxococcales</taxon>
        <taxon>Cystobacterineae</taxon>
        <taxon>Myxococcaceae</taxon>
        <taxon>Pyxidicoccus</taxon>
    </lineage>
</organism>
<evidence type="ECO:0000256" key="2">
    <source>
        <dbReference type="ARBA" id="ARBA00012438"/>
    </source>
</evidence>
<evidence type="ECO:0000313" key="9">
    <source>
        <dbReference type="Proteomes" id="UP000662747"/>
    </source>
</evidence>
<evidence type="ECO:0000256" key="1">
    <source>
        <dbReference type="ARBA" id="ARBA00000085"/>
    </source>
</evidence>
<protein>
    <recommendedName>
        <fullName evidence="2">histidine kinase</fullName>
        <ecNumber evidence="2">2.7.13.3</ecNumber>
    </recommendedName>
</protein>